<gene>
    <name evidence="5" type="ORF">BGX16_1555</name>
</gene>
<proteinExistence type="inferred from homology"/>
<feature type="domain" description="Alpha-amylase/4-alpha-glucanotransferase C-terminal" evidence="4">
    <location>
        <begin position="418"/>
        <end position="610"/>
    </location>
</feature>
<dbReference type="InterPro" id="IPR011013">
    <property type="entry name" value="Gal_mutarotase_sf_dom"/>
</dbReference>
<name>A0A2M9A794_9BACT</name>
<dbReference type="OrthoDB" id="9757977at2"/>
<evidence type="ECO:0000259" key="4">
    <source>
        <dbReference type="Pfam" id="PF09095"/>
    </source>
</evidence>
<dbReference type="GO" id="GO:0005576">
    <property type="term" value="C:extracellular region"/>
    <property type="evidence" value="ECO:0007669"/>
    <property type="project" value="TreeGrafter"/>
</dbReference>
<protein>
    <submittedName>
        <fullName evidence="5">Uncharacterized protein DUF1926</fullName>
    </submittedName>
</protein>
<comment type="similarity">
    <text evidence="1">Belongs to the glycosyl hydrolase 57 family.</text>
</comment>
<dbReference type="Gene3D" id="3.20.110.20">
    <property type="match status" value="1"/>
</dbReference>
<dbReference type="GO" id="GO:0030246">
    <property type="term" value="F:carbohydrate binding"/>
    <property type="evidence" value="ECO:0007669"/>
    <property type="project" value="InterPro"/>
</dbReference>
<evidence type="ECO:0000313" key="5">
    <source>
        <dbReference type="EMBL" id="PJJ41572.1"/>
    </source>
</evidence>
<reference evidence="5 6" key="1">
    <citation type="submission" date="2017-11" db="EMBL/GenBank/DDBJ databases">
        <title>Animal gut microbial communities from fecal samples from Wisconsin, USA.</title>
        <authorList>
            <person name="Neumann A."/>
        </authorList>
    </citation>
    <scope>NUCLEOTIDE SEQUENCE [LARGE SCALE GENOMIC DNA]</scope>
    <source>
        <strain evidence="5 6">UWS3</strain>
    </source>
</reference>
<dbReference type="InterPro" id="IPR015179">
    <property type="entry name" value="A-amylase/a-glucTrfase_C"/>
</dbReference>
<keyword evidence="6" id="KW-1185">Reference proteome</keyword>
<sequence>MKPQKLSLLLYIKDPFDLKKGSFDVLYSQIAVEIRKLLEECKIRLSLYLPGNVIQVWNKQNIADIVWMRGAIREGKLEIVGGGFYDAMLPLFPTELQELQLKEHFCLVEKVFQTEPVGYFNSSMAWEIGMTEVLAKQGFRYTLVSEKSLQDTLGRATRVTGWYTAEDRDSVMRLLPICQNLCEVLQQESSTLQAKLESLGESETTWVVTQAIPLSSMEKIGAFFKRLRENFEQFSFQFWTLSHVLEESSGGKVNLMSDIGTNVGLPAGSHSCRELLLRRPEADLMHKQLLIANSHAKSLLPEKELLGVQRKLLPLMAPEYYADLYDNEGVRSPVVRWKGNASIIAVEEEIENRAKLDGRRVEVSDFLRNGNRQILVNNSNLQFLLEQRKGATLRSLVYKPAQLNLVSAFQQNGDVPRAFADHLLPTSLTDMKQIDAALNDGQGILSAPYDYEIERKENSLGVMLRAEQMANVAGKEHVLHIDKKFELNRSNSELDVRYALTNGTFSDLEAYFGTELNLGVRIVHGQRAYSLKINGQSVSLDASVPLLFPDATVVSLKDGLLSYAFRFRFSQPVKVALNWIMGSHQTAAPTVVQGVRLFLFWNLKLQGQGETDFGIHMDFSKRGFFL</sequence>
<dbReference type="AlphaFoldDB" id="A0A2M9A794"/>
<evidence type="ECO:0000259" key="3">
    <source>
        <dbReference type="Pfam" id="PF03065"/>
    </source>
</evidence>
<dbReference type="InterPro" id="IPR011330">
    <property type="entry name" value="Glyco_hydro/deAcase_b/a-brl"/>
</dbReference>
<dbReference type="PANTHER" id="PTHR41695">
    <property type="entry name" value="1,4-ALPHA-GLUCAN BRANCHING ENZYME RV3031-RELATED"/>
    <property type="match status" value="1"/>
</dbReference>
<accession>A0A2M9A794</accession>
<dbReference type="InterPro" id="IPR004300">
    <property type="entry name" value="Glyco_hydro_57_N"/>
</dbReference>
<dbReference type="RefSeq" id="WP_100425531.1">
    <property type="nucleotide sequence ID" value="NZ_PGEX01000001.1"/>
</dbReference>
<keyword evidence="2" id="KW-0119">Carbohydrate metabolism</keyword>
<dbReference type="Pfam" id="PF03065">
    <property type="entry name" value="Glyco_hydro_57"/>
    <property type="match status" value="1"/>
</dbReference>
<dbReference type="GO" id="GO:0003844">
    <property type="term" value="F:1,4-alpha-glucan branching enzyme activity"/>
    <property type="evidence" value="ECO:0007669"/>
    <property type="project" value="InterPro"/>
</dbReference>
<dbReference type="Pfam" id="PF09095">
    <property type="entry name" value="AmyA-gluTrfs_C"/>
    <property type="match status" value="1"/>
</dbReference>
<dbReference type="EMBL" id="PGEX01000001">
    <property type="protein sequence ID" value="PJJ41572.1"/>
    <property type="molecule type" value="Genomic_DNA"/>
</dbReference>
<evidence type="ECO:0000256" key="2">
    <source>
        <dbReference type="ARBA" id="ARBA00023277"/>
    </source>
</evidence>
<dbReference type="Gene3D" id="2.70.98.10">
    <property type="match status" value="1"/>
</dbReference>
<dbReference type="SUPFAM" id="SSF88713">
    <property type="entry name" value="Glycoside hydrolase/deacetylase"/>
    <property type="match status" value="1"/>
</dbReference>
<evidence type="ECO:0000256" key="1">
    <source>
        <dbReference type="ARBA" id="ARBA00006821"/>
    </source>
</evidence>
<dbReference type="InterPro" id="IPR040042">
    <property type="entry name" value="Branching_enz_MT3115-like"/>
</dbReference>
<comment type="caution">
    <text evidence="5">The sequence shown here is derived from an EMBL/GenBank/DDBJ whole genome shotgun (WGS) entry which is preliminary data.</text>
</comment>
<dbReference type="GO" id="GO:0030979">
    <property type="term" value="P:alpha-glucan biosynthetic process"/>
    <property type="evidence" value="ECO:0007669"/>
    <property type="project" value="InterPro"/>
</dbReference>
<feature type="domain" description="Glycoside hydrolase family 57 N-terminal" evidence="3">
    <location>
        <begin position="41"/>
        <end position="181"/>
    </location>
</feature>
<dbReference type="Proteomes" id="UP000231134">
    <property type="component" value="Unassembled WGS sequence"/>
</dbReference>
<dbReference type="InterPro" id="IPR014718">
    <property type="entry name" value="GH-type_carb-bd"/>
</dbReference>
<organism evidence="5 6">
    <name type="scientific">Hallerella succinigenes</name>
    <dbReference type="NCBI Taxonomy" id="1896222"/>
    <lineage>
        <taxon>Bacteria</taxon>
        <taxon>Pseudomonadati</taxon>
        <taxon>Fibrobacterota</taxon>
        <taxon>Fibrobacteria</taxon>
        <taxon>Fibrobacterales</taxon>
        <taxon>Fibrobacteraceae</taxon>
        <taxon>Hallerella</taxon>
    </lineage>
</organism>
<dbReference type="SUPFAM" id="SSF74650">
    <property type="entry name" value="Galactose mutarotase-like"/>
    <property type="match status" value="1"/>
</dbReference>
<evidence type="ECO:0000313" key="6">
    <source>
        <dbReference type="Proteomes" id="UP000231134"/>
    </source>
</evidence>
<dbReference type="PANTHER" id="PTHR41695:SF1">
    <property type="entry name" value="1,4-ALPHA-GLUCAN BRANCHING ENZYME TK1436"/>
    <property type="match status" value="1"/>
</dbReference>